<dbReference type="STRING" id="632955.GCA_000829675_01027"/>
<dbReference type="HOGENOM" id="CLU_161140_0_0_6"/>
<evidence type="ECO:0000313" key="3">
    <source>
        <dbReference type="Proteomes" id="UP000014568"/>
    </source>
</evidence>
<feature type="chain" id="PRO_5004511957" evidence="1">
    <location>
        <begin position="22"/>
        <end position="127"/>
    </location>
</feature>
<dbReference type="PROSITE" id="PS51257">
    <property type="entry name" value="PROKAR_LIPOPROTEIN"/>
    <property type="match status" value="1"/>
</dbReference>
<protein>
    <submittedName>
        <fullName evidence="2">Uncharacterized protein</fullName>
    </submittedName>
</protein>
<proteinExistence type="predicted"/>
<reference evidence="2 3" key="1">
    <citation type="submission" date="2013-06" db="EMBL/GenBank/DDBJ databases">
        <title>The Genome Sequence of Acinetobacter rudis CIP 110305.</title>
        <authorList>
            <consortium name="The Broad Institute Genome Sequencing Platform"/>
            <consortium name="The Broad Institute Genome Sequencing Center for Infectious Disease"/>
            <person name="Cerqueira G."/>
            <person name="Feldgarden M."/>
            <person name="Courvalin P."/>
            <person name="Perichon B."/>
            <person name="Grillot-Courvalin C."/>
            <person name="Clermont D."/>
            <person name="Rocha E."/>
            <person name="Yoon E.-J."/>
            <person name="Nemec A."/>
            <person name="Young S.K."/>
            <person name="Zeng Q."/>
            <person name="Gargeya S."/>
            <person name="Fitzgerald M."/>
            <person name="Abouelleil A."/>
            <person name="Alvarado L."/>
            <person name="Berlin A.M."/>
            <person name="Chapman S.B."/>
            <person name="Dewar J."/>
            <person name="Goldberg J."/>
            <person name="Griggs A."/>
            <person name="Gujja S."/>
            <person name="Hansen M."/>
            <person name="Howarth C."/>
            <person name="Imamovic A."/>
            <person name="Larimer J."/>
            <person name="McCowan C."/>
            <person name="Murphy C."/>
            <person name="Pearson M."/>
            <person name="Priest M."/>
            <person name="Roberts A."/>
            <person name="Saif S."/>
            <person name="Shea T."/>
            <person name="Sykes S."/>
            <person name="Wortman J."/>
            <person name="Nusbaum C."/>
            <person name="Birren B."/>
        </authorList>
    </citation>
    <scope>NUCLEOTIDE SEQUENCE [LARGE SCALE GENOMIC DNA]</scope>
    <source>
        <strain evidence="2 3">CIP 110305</strain>
    </source>
</reference>
<dbReference type="eggNOG" id="ENOG5032YAE">
    <property type="taxonomic scope" value="Bacteria"/>
</dbReference>
<evidence type="ECO:0000256" key="1">
    <source>
        <dbReference type="SAM" id="SignalP"/>
    </source>
</evidence>
<keyword evidence="3" id="KW-1185">Reference proteome</keyword>
<dbReference type="AlphaFoldDB" id="S3MV86"/>
<dbReference type="Proteomes" id="UP000014568">
    <property type="component" value="Unassembled WGS sequence"/>
</dbReference>
<dbReference type="OrthoDB" id="6705556at2"/>
<dbReference type="EMBL" id="ATGI01000032">
    <property type="protein sequence ID" value="EPF71452.1"/>
    <property type="molecule type" value="Genomic_DNA"/>
</dbReference>
<comment type="caution">
    <text evidence="2">The sequence shown here is derived from an EMBL/GenBank/DDBJ whole genome shotgun (WGS) entry which is preliminary data.</text>
</comment>
<dbReference type="RefSeq" id="WP_016656881.1">
    <property type="nucleotide sequence ID" value="NZ_KE340353.1"/>
</dbReference>
<name>S3MV86_9GAMM</name>
<dbReference type="PATRIC" id="fig|421052.3.peg.2427"/>
<keyword evidence="1" id="KW-0732">Signal</keyword>
<sequence>MNKLLALGATMFTTLAFTACATQPTQGLAIQKENNQYEVTGTGKTQIISRNNAITIANNTCGKKAQPVLIDEKSEYAGALKGVVNDQTGQLITAAAGVIGTMVGKNNSLEKDTDFQTKLTFSCKATQ</sequence>
<accession>S3MV86</accession>
<evidence type="ECO:0000313" key="2">
    <source>
        <dbReference type="EMBL" id="EPF71452.1"/>
    </source>
</evidence>
<gene>
    <name evidence="2" type="ORF">F945_02481</name>
</gene>
<organism evidence="2 3">
    <name type="scientific">Acinetobacter rudis CIP 110305</name>
    <dbReference type="NCBI Taxonomy" id="421052"/>
    <lineage>
        <taxon>Bacteria</taxon>
        <taxon>Pseudomonadati</taxon>
        <taxon>Pseudomonadota</taxon>
        <taxon>Gammaproteobacteria</taxon>
        <taxon>Moraxellales</taxon>
        <taxon>Moraxellaceae</taxon>
        <taxon>Acinetobacter</taxon>
    </lineage>
</organism>
<feature type="signal peptide" evidence="1">
    <location>
        <begin position="1"/>
        <end position="21"/>
    </location>
</feature>